<dbReference type="InterPro" id="IPR016163">
    <property type="entry name" value="Ald_DH_C"/>
</dbReference>
<dbReference type="CDD" id="cd07100">
    <property type="entry name" value="ALDH_SSADH1_GabD1"/>
    <property type="match status" value="1"/>
</dbReference>
<keyword evidence="6" id="KW-1185">Reference proteome</keyword>
<dbReference type="InterPro" id="IPR044148">
    <property type="entry name" value="ALDH_GabD1-like"/>
</dbReference>
<protein>
    <submittedName>
        <fullName evidence="5">Nonphosphorylating glyceraldehyde-3-phosphate dehydrogenase</fullName>
    </submittedName>
</protein>
<evidence type="ECO:0000259" key="4">
    <source>
        <dbReference type="Pfam" id="PF00171"/>
    </source>
</evidence>
<dbReference type="PANTHER" id="PTHR43217:SF2">
    <property type="entry name" value="SUCCINATE-SEMIALDEHYDE DEHYDROGENASE [NADP(+)]"/>
    <property type="match status" value="1"/>
</dbReference>
<dbReference type="PANTHER" id="PTHR43217">
    <property type="entry name" value="SUCCINATE SEMIALDEHYDE DEHYDROGENASE [NAD(P)+] SAD"/>
    <property type="match status" value="1"/>
</dbReference>
<accession>A0ABX4MUN3</accession>
<proteinExistence type="inferred from homology"/>
<dbReference type="InterPro" id="IPR016162">
    <property type="entry name" value="Ald_DH_N"/>
</dbReference>
<dbReference type="Gene3D" id="3.40.309.10">
    <property type="entry name" value="Aldehyde Dehydrogenase, Chain A, domain 2"/>
    <property type="match status" value="1"/>
</dbReference>
<dbReference type="InterPro" id="IPR016161">
    <property type="entry name" value="Ald_DH/histidinol_DH"/>
</dbReference>
<comment type="similarity">
    <text evidence="1">Belongs to the aldehyde dehydrogenase family.</text>
</comment>
<gene>
    <name evidence="5" type="ORF">ATK23_0101</name>
</gene>
<dbReference type="Proteomes" id="UP000229263">
    <property type="component" value="Unassembled WGS sequence"/>
</dbReference>
<keyword evidence="3" id="KW-0560">Oxidoreductase</keyword>
<feature type="domain" description="Aldehyde dehydrogenase" evidence="4">
    <location>
        <begin position="10"/>
        <end position="461"/>
    </location>
</feature>
<dbReference type="Gene3D" id="3.40.605.10">
    <property type="entry name" value="Aldehyde Dehydrogenase, Chain A, domain 1"/>
    <property type="match status" value="1"/>
</dbReference>
<evidence type="ECO:0000256" key="1">
    <source>
        <dbReference type="ARBA" id="ARBA00009986"/>
    </source>
</evidence>
<dbReference type="InterPro" id="IPR015590">
    <property type="entry name" value="Aldehyde_DH_dom"/>
</dbReference>
<keyword evidence="2" id="KW-0521">NADP</keyword>
<evidence type="ECO:0000256" key="2">
    <source>
        <dbReference type="ARBA" id="ARBA00022857"/>
    </source>
</evidence>
<dbReference type="Pfam" id="PF00171">
    <property type="entry name" value="Aldedh"/>
    <property type="match status" value="1"/>
</dbReference>
<name>A0ABX4MUN3_9MICC</name>
<comment type="caution">
    <text evidence="5">The sequence shown here is derived from an EMBL/GenBank/DDBJ whole genome shotgun (WGS) entry which is preliminary data.</text>
</comment>
<organism evidence="5 6">
    <name type="scientific">Glutamicibacter mysorens</name>
    <dbReference type="NCBI Taxonomy" id="257984"/>
    <lineage>
        <taxon>Bacteria</taxon>
        <taxon>Bacillati</taxon>
        <taxon>Actinomycetota</taxon>
        <taxon>Actinomycetes</taxon>
        <taxon>Micrococcales</taxon>
        <taxon>Micrococcaceae</taxon>
        <taxon>Glutamicibacter</taxon>
    </lineage>
</organism>
<evidence type="ECO:0000313" key="6">
    <source>
        <dbReference type="Proteomes" id="UP000229263"/>
    </source>
</evidence>
<dbReference type="EMBL" id="PGEY01000001">
    <property type="protein sequence ID" value="PJJ42943.1"/>
    <property type="molecule type" value="Genomic_DNA"/>
</dbReference>
<sequence>MKETDKTLEQDRYRIQNPGTGITTLTYPEATNEQVLETLEQSHEGFLTWRKLSSEARAEALLQAGKLFKERSEELARIATEEMGKGLSEARSEVSLCHGIFKYYGSDGPALVAPTPIDDIEGGQAEVQKLPLGPLLGIMPWNFPYYQVLRFAVPNLIAGNSVIIKPAEPCPASALAVQKIMDEAGIPHGVYNTLLANHEQIETVIADERIQGVSLTGSERAGQAVGMIAAKYLKKIVLELGGSDPYIVLDSDDVKTSAISAWKTRISNMGQSCNSNKRMIVNEDIFDEFVATLVEEAKGLIPGNPMLEENGTYNPLVSENAARGLLEQVRDAVSKGATLHAGGVVDETNGAYFAPAVLTGVVPGMRAYDEELFGPVAVIYSVSNDDEAVTLANDSAYGLGGAVFSTDPERARKVALQLNTGMTHINTAAAFGARLPFGGIKRSGFGRELGPNGMDEFVNKRLVYKAT</sequence>
<dbReference type="RefSeq" id="WP_066140057.1">
    <property type="nucleotide sequence ID" value="NZ_PGEY01000001.1"/>
</dbReference>
<dbReference type="SUPFAM" id="SSF53720">
    <property type="entry name" value="ALDH-like"/>
    <property type="match status" value="1"/>
</dbReference>
<reference evidence="5 6" key="1">
    <citation type="submission" date="2017-11" db="EMBL/GenBank/DDBJ databases">
        <title>Sequencing the genomes of 1000 actinobacteria strains.</title>
        <authorList>
            <person name="Klenk H.-P."/>
        </authorList>
    </citation>
    <scope>NUCLEOTIDE SEQUENCE [LARGE SCALE GENOMIC DNA]</scope>
    <source>
        <strain evidence="5 6">DSM 12798</strain>
    </source>
</reference>
<dbReference type="InterPro" id="IPR047110">
    <property type="entry name" value="GABD/Sad-like"/>
</dbReference>
<evidence type="ECO:0000313" key="5">
    <source>
        <dbReference type="EMBL" id="PJJ42943.1"/>
    </source>
</evidence>
<evidence type="ECO:0000256" key="3">
    <source>
        <dbReference type="ARBA" id="ARBA00023002"/>
    </source>
</evidence>